<feature type="domain" description="Peptidase S8/S53" evidence="11">
    <location>
        <begin position="229"/>
        <end position="492"/>
    </location>
</feature>
<dbReference type="Pfam" id="PF00082">
    <property type="entry name" value="Peptidase_S8"/>
    <property type="match status" value="1"/>
</dbReference>
<dbReference type="RefSeq" id="WP_208811512.1">
    <property type="nucleotide sequence ID" value="NZ_WVUH01000021.1"/>
</dbReference>
<evidence type="ECO:0000256" key="7">
    <source>
        <dbReference type="ARBA" id="ARBA00022825"/>
    </source>
</evidence>
<dbReference type="PROSITE" id="PS00136">
    <property type="entry name" value="SUBTILASE_ASP"/>
    <property type="match status" value="1"/>
</dbReference>
<comment type="similarity">
    <text evidence="1 8 9">Belongs to the peptidase S8 family.</text>
</comment>
<evidence type="ECO:0000256" key="6">
    <source>
        <dbReference type="ARBA" id="ARBA00022801"/>
    </source>
</evidence>
<feature type="domain" description="PA" evidence="12">
    <location>
        <begin position="813"/>
        <end position="891"/>
    </location>
</feature>
<dbReference type="PROSITE" id="PS51892">
    <property type="entry name" value="SUBTILASE"/>
    <property type="match status" value="1"/>
</dbReference>
<dbReference type="CDD" id="cd07487">
    <property type="entry name" value="Peptidases_S8_1"/>
    <property type="match status" value="1"/>
</dbReference>
<evidence type="ECO:0000313" key="13">
    <source>
        <dbReference type="EMBL" id="MBO4205326.1"/>
    </source>
</evidence>
<dbReference type="InterPro" id="IPR000209">
    <property type="entry name" value="Peptidase_S8/S53_dom"/>
</dbReference>
<dbReference type="Gene3D" id="3.50.30.30">
    <property type="match status" value="1"/>
</dbReference>
<sequence>MPRKKPTLVGATLAVTLVVAGGGSAYGQPPASVAGVTAVPASSAAAAQVTLVTGDVVTVTTVGGKPAVTVTPHRPESIFRTYSVGNDVYVVPLAAQPFLASGQLDQRLFNVTGLVAQGYDDAHSSTIPLIVRYAGQNNARTAAAPAAPAGSRMTRRLPSVRGAALAADKKQAAAFWESVDDDSAKGHTPAAKLTGGVERIWLDGRVRTLLDVSVPQIGAPDAWAAGYDGTGVKVAVLDTGVDPNHPDLVGQIVETQSFVPGETVQDGHGHGTHVAATIAGTGAGSGGKHRGVAPGARLLVGKVLSDGGAGGESGIIAGMDWAARSGAKVISMSLGGDTRDGTDPMSEAVNQLTAETGALFTIAAGNSGPGATTVGSPGIAEAALTVGAVDDTDAVTSFSSRGPLVDGRLKPEITAPGRNIVAARAAGTSMGTPLDAHYTSASGTSMATPHVAGAAAILAQQHPGWTPERLKNQLVSTAKITPGASVYDQGAGRTDVSRAVRQSVSGSGVVDFGNQEWDVTVPVTKKITYVNDGDQPVTLALKVQDAGAALPAGTLALGADTVTVPAGGTADVPVTLDATKVTTGAYGGHVTATSADGATALTTAVAFVKDVERFDVAVKLTDLDGKAPASTYSAVWVFDLKTSRPADIHFLLSAEGTVNLRLPRGEYAVASTTYRYTADYSQVRDYVYGAESGINLDSDRTITFDGRTAGQVSVATPKPSQSKRVTMGLSLINDAGTMAYSLQDGLFGHTRMHAIPSRLEKANLVHRLNWSLVAPELKAQIVTPGAFPITPEYVDGWLGSARLDGTHLLRVVNAGIGRAQDYPGTSAKGKLALVRRSDDVTPGEQIANAAAAGARAVVIYHDTAADWGISSYARTATAIPAMTLGNGPGARLADLATRRDVTVRLTGVAVSPYTYEVLKHQQGILADQSYRVGTAELALVRSSFHASTSGTEGGYNRFVIGPLQSFLVMTTSRIALPRTVTEYVTANLPTIEIMSVTPVWESQPAFQYTTPVVLQAGQMATRTWNKAVVRTATTVNRPDGGAVRDGNVGVVLPVGLLDGAANQLYGFRHFTDRELATVYRNGQLLGSAPGVQVAFPVTPERARYRVVTDVQRTQPAWTTSTRVNTSWEFDSADDGVAGPQKLPFISVDYDVDVDLTNSARAGSAVGIGIGFRYPQGLDGLRIVETKLWASYDDGATWQQVSVTPNGANGVTGAIRSPELNRTNGFVTLRMQATDADGNTVEQTVTRAYQLRG</sequence>
<dbReference type="InterPro" id="IPR003137">
    <property type="entry name" value="PA_domain"/>
</dbReference>
<evidence type="ECO:0000313" key="14">
    <source>
        <dbReference type="Proteomes" id="UP000823521"/>
    </source>
</evidence>
<organism evidence="13 14">
    <name type="scientific">Micromonospora echinofusca</name>
    <dbReference type="NCBI Taxonomy" id="47858"/>
    <lineage>
        <taxon>Bacteria</taxon>
        <taxon>Bacillati</taxon>
        <taxon>Actinomycetota</taxon>
        <taxon>Actinomycetes</taxon>
        <taxon>Micromonosporales</taxon>
        <taxon>Micromonosporaceae</taxon>
        <taxon>Micromonospora</taxon>
    </lineage>
</organism>
<protein>
    <submittedName>
        <fullName evidence="13">S8 family serine peptidase</fullName>
    </submittedName>
</protein>
<evidence type="ECO:0000256" key="1">
    <source>
        <dbReference type="ARBA" id="ARBA00011073"/>
    </source>
</evidence>
<dbReference type="SUPFAM" id="SSF52743">
    <property type="entry name" value="Subtilisin-like"/>
    <property type="match status" value="1"/>
</dbReference>
<keyword evidence="3" id="KW-0964">Secreted</keyword>
<evidence type="ECO:0000256" key="10">
    <source>
        <dbReference type="SAM" id="SignalP"/>
    </source>
</evidence>
<evidence type="ECO:0000256" key="8">
    <source>
        <dbReference type="PROSITE-ProRule" id="PRU01240"/>
    </source>
</evidence>
<dbReference type="Pfam" id="PF02225">
    <property type="entry name" value="PA"/>
    <property type="match status" value="1"/>
</dbReference>
<dbReference type="PRINTS" id="PR00723">
    <property type="entry name" value="SUBTILISIN"/>
</dbReference>
<name>A0ABS3VLH9_MICEH</name>
<reference evidence="13 14" key="1">
    <citation type="submission" date="2019-12" db="EMBL/GenBank/DDBJ databases">
        <title>Whole genome sequencing of endophytic Actinobacterium Micromonospora sp. MPMI6T.</title>
        <authorList>
            <person name="Evv R."/>
            <person name="Podile A.R."/>
        </authorList>
    </citation>
    <scope>NUCLEOTIDE SEQUENCE [LARGE SCALE GENOMIC DNA]</scope>
    <source>
        <strain evidence="13 14">MPMI6</strain>
    </source>
</reference>
<keyword evidence="7 8" id="KW-0720">Serine protease</keyword>
<feature type="active site" description="Charge relay system" evidence="8">
    <location>
        <position position="445"/>
    </location>
</feature>
<keyword evidence="14" id="KW-1185">Reference proteome</keyword>
<dbReference type="InterPro" id="IPR015500">
    <property type="entry name" value="Peptidase_S8_subtilisin-rel"/>
</dbReference>
<evidence type="ECO:0000256" key="5">
    <source>
        <dbReference type="ARBA" id="ARBA00022729"/>
    </source>
</evidence>
<dbReference type="InterPro" id="IPR023828">
    <property type="entry name" value="Peptidase_S8_Ser-AS"/>
</dbReference>
<proteinExistence type="inferred from homology"/>
<feature type="signal peptide" evidence="10">
    <location>
        <begin position="1"/>
        <end position="27"/>
    </location>
</feature>
<feature type="active site" description="Charge relay system" evidence="8">
    <location>
        <position position="238"/>
    </location>
</feature>
<dbReference type="Proteomes" id="UP000823521">
    <property type="component" value="Unassembled WGS sequence"/>
</dbReference>
<feature type="chain" id="PRO_5047368525" evidence="10">
    <location>
        <begin position="28"/>
        <end position="1252"/>
    </location>
</feature>
<dbReference type="EMBL" id="WVUH01000021">
    <property type="protein sequence ID" value="MBO4205326.1"/>
    <property type="molecule type" value="Genomic_DNA"/>
</dbReference>
<evidence type="ECO:0000256" key="2">
    <source>
        <dbReference type="ARBA" id="ARBA00022512"/>
    </source>
</evidence>
<dbReference type="PANTHER" id="PTHR43806">
    <property type="entry name" value="PEPTIDASE S8"/>
    <property type="match status" value="1"/>
</dbReference>
<dbReference type="InterPro" id="IPR023827">
    <property type="entry name" value="Peptidase_S8_Asp-AS"/>
</dbReference>
<keyword evidence="4 8" id="KW-0645">Protease</keyword>
<dbReference type="InterPro" id="IPR046450">
    <property type="entry name" value="PA_dom_sf"/>
</dbReference>
<gene>
    <name evidence="13" type="ORF">GSF22_04770</name>
</gene>
<keyword evidence="6 8" id="KW-0378">Hydrolase</keyword>
<evidence type="ECO:0000259" key="12">
    <source>
        <dbReference type="Pfam" id="PF02225"/>
    </source>
</evidence>
<accession>A0ABS3VLH9</accession>
<evidence type="ECO:0000256" key="3">
    <source>
        <dbReference type="ARBA" id="ARBA00022525"/>
    </source>
</evidence>
<keyword evidence="5 10" id="KW-0732">Signal</keyword>
<dbReference type="Gene3D" id="3.40.50.200">
    <property type="entry name" value="Peptidase S8/S53 domain"/>
    <property type="match status" value="1"/>
</dbReference>
<keyword evidence="2" id="KW-0134">Cell wall</keyword>
<evidence type="ECO:0000259" key="11">
    <source>
        <dbReference type="Pfam" id="PF00082"/>
    </source>
</evidence>
<dbReference type="PANTHER" id="PTHR43806:SF65">
    <property type="entry name" value="SERINE PROTEASE APRX"/>
    <property type="match status" value="1"/>
</dbReference>
<feature type="active site" description="Charge relay system" evidence="8">
    <location>
        <position position="270"/>
    </location>
</feature>
<comment type="caution">
    <text evidence="13">The sequence shown here is derived from an EMBL/GenBank/DDBJ whole genome shotgun (WGS) entry which is preliminary data.</text>
</comment>
<dbReference type="InterPro" id="IPR036852">
    <property type="entry name" value="Peptidase_S8/S53_dom_sf"/>
</dbReference>
<dbReference type="PROSITE" id="PS00138">
    <property type="entry name" value="SUBTILASE_SER"/>
    <property type="match status" value="1"/>
</dbReference>
<evidence type="ECO:0000256" key="9">
    <source>
        <dbReference type="RuleBase" id="RU003355"/>
    </source>
</evidence>
<evidence type="ECO:0000256" key="4">
    <source>
        <dbReference type="ARBA" id="ARBA00022670"/>
    </source>
</evidence>
<dbReference type="SUPFAM" id="SSF52025">
    <property type="entry name" value="PA domain"/>
    <property type="match status" value="1"/>
</dbReference>
<dbReference type="InterPro" id="IPR050131">
    <property type="entry name" value="Peptidase_S8_subtilisin-like"/>
</dbReference>